<comment type="subunit">
    <text evidence="9">Component of the mitochondrial contact site and cristae organizing system (MICOS) complex.</text>
</comment>
<keyword evidence="5 9" id="KW-0999">Mitochondrion inner membrane</keyword>
<keyword evidence="4 9" id="KW-0812">Transmembrane</keyword>
<evidence type="ECO:0000256" key="2">
    <source>
        <dbReference type="ARBA" id="ARBA00004434"/>
    </source>
</evidence>
<evidence type="ECO:0000256" key="4">
    <source>
        <dbReference type="ARBA" id="ARBA00022692"/>
    </source>
</evidence>
<dbReference type="Proteomes" id="UP000812966">
    <property type="component" value="Unassembled WGS sequence"/>
</dbReference>
<gene>
    <name evidence="10" type="ORF">FFLO_00194</name>
</gene>
<proteinExistence type="inferred from homology"/>
<dbReference type="EMBL" id="JABELV010000002">
    <property type="protein sequence ID" value="KAG7579986.1"/>
    <property type="molecule type" value="Genomic_DNA"/>
</dbReference>
<sequence length="111" mass="11461">MSDIVSAPSPIPSPPAAVRSVASEDVVARKTCSQLADFVVSSGIGFSVGVVASVLLFRRRGWPVALSTGFGAGVAYQNCNASFNPYLLPGHKVLSADAQPTTSALTQKKLV</sequence>
<evidence type="ECO:0000256" key="1">
    <source>
        <dbReference type="ARBA" id="ARBA00002689"/>
    </source>
</evidence>
<keyword evidence="7 9" id="KW-0496">Mitochondrion</keyword>
<evidence type="ECO:0000256" key="5">
    <source>
        <dbReference type="ARBA" id="ARBA00022792"/>
    </source>
</evidence>
<dbReference type="InterPro" id="IPR007512">
    <property type="entry name" value="Mic10"/>
</dbReference>
<comment type="similarity">
    <text evidence="3 9">Belongs to the MICOS complex subunit Mic10 family.</text>
</comment>
<dbReference type="PANTHER" id="PTHR21304:SF0">
    <property type="entry name" value="MICOS COMPLEX SUBUNIT MIC10"/>
    <property type="match status" value="1"/>
</dbReference>
<evidence type="ECO:0000313" key="10">
    <source>
        <dbReference type="EMBL" id="KAG7579986.1"/>
    </source>
</evidence>
<feature type="transmembrane region" description="Helical" evidence="9">
    <location>
        <begin position="38"/>
        <end position="57"/>
    </location>
</feature>
<comment type="subcellular location">
    <subcellularLocation>
        <location evidence="2 9">Mitochondrion inner membrane</location>
        <topology evidence="2 9">Single-pass membrane protein</topology>
    </subcellularLocation>
</comment>
<dbReference type="GO" id="GO:0061617">
    <property type="term" value="C:MICOS complex"/>
    <property type="evidence" value="ECO:0007669"/>
    <property type="project" value="UniProtKB-UniRule"/>
</dbReference>
<dbReference type="AlphaFoldDB" id="A0A8K0NR55"/>
<reference evidence="10" key="1">
    <citation type="submission" date="2020-04" db="EMBL/GenBank/DDBJ databases">
        <title>Analysis of mating type loci in Filobasidium floriforme.</title>
        <authorList>
            <person name="Nowrousian M."/>
        </authorList>
    </citation>
    <scope>NUCLEOTIDE SEQUENCE</scope>
    <source>
        <strain evidence="10">CBS 6242</strain>
    </source>
</reference>
<evidence type="ECO:0000256" key="7">
    <source>
        <dbReference type="ARBA" id="ARBA00023128"/>
    </source>
</evidence>
<keyword evidence="6 9" id="KW-1133">Transmembrane helix</keyword>
<keyword evidence="8 9" id="KW-0472">Membrane</keyword>
<evidence type="ECO:0000313" key="11">
    <source>
        <dbReference type="Proteomes" id="UP000812966"/>
    </source>
</evidence>
<evidence type="ECO:0000256" key="8">
    <source>
        <dbReference type="ARBA" id="ARBA00023136"/>
    </source>
</evidence>
<comment type="function">
    <text evidence="1 9">Component of the MICOS complex, a large protein complex of the mitochondrial inner membrane that plays crucial roles in the maintenance of crista junctions, inner membrane architecture, and formation of contact sites to the outer membrane.</text>
</comment>
<evidence type="ECO:0000256" key="6">
    <source>
        <dbReference type="ARBA" id="ARBA00022989"/>
    </source>
</evidence>
<protein>
    <recommendedName>
        <fullName evidence="9">MICOS complex subunit MIC10</fullName>
    </recommendedName>
</protein>
<evidence type="ECO:0000256" key="3">
    <source>
        <dbReference type="ARBA" id="ARBA00006792"/>
    </source>
</evidence>
<keyword evidence="11" id="KW-1185">Reference proteome</keyword>
<dbReference type="Pfam" id="PF04418">
    <property type="entry name" value="DUF543"/>
    <property type="match status" value="1"/>
</dbReference>
<evidence type="ECO:0000256" key="9">
    <source>
        <dbReference type="RuleBase" id="RU363011"/>
    </source>
</evidence>
<comment type="caution">
    <text evidence="10">The sequence shown here is derived from an EMBL/GenBank/DDBJ whole genome shotgun (WGS) entry which is preliminary data.</text>
</comment>
<accession>A0A8K0NR55</accession>
<organism evidence="10 11">
    <name type="scientific">Filobasidium floriforme</name>
    <dbReference type="NCBI Taxonomy" id="5210"/>
    <lineage>
        <taxon>Eukaryota</taxon>
        <taxon>Fungi</taxon>
        <taxon>Dikarya</taxon>
        <taxon>Basidiomycota</taxon>
        <taxon>Agaricomycotina</taxon>
        <taxon>Tremellomycetes</taxon>
        <taxon>Filobasidiales</taxon>
        <taxon>Filobasidiaceae</taxon>
        <taxon>Filobasidium</taxon>
    </lineage>
</organism>
<dbReference type="PANTHER" id="PTHR21304">
    <property type="entry name" value="MICOS COMPLEX SUBUNIT MIC10"/>
    <property type="match status" value="1"/>
</dbReference>
<name>A0A8K0NR55_9TREE</name>